<evidence type="ECO:0008006" key="3">
    <source>
        <dbReference type="Google" id="ProtNLM"/>
    </source>
</evidence>
<accession>A0A7L9QBS2</accession>
<dbReference type="Pfam" id="PF13481">
    <property type="entry name" value="AAA_25"/>
    <property type="match status" value="1"/>
</dbReference>
<dbReference type="EMBL" id="MW000467">
    <property type="protein sequence ID" value="QOL00343.1"/>
    <property type="molecule type" value="Genomic_DNA"/>
</dbReference>
<dbReference type="InterPro" id="IPR027417">
    <property type="entry name" value="P-loop_NTPase"/>
</dbReference>
<dbReference type="SUPFAM" id="SSF52540">
    <property type="entry name" value="P-loop containing nucleoside triphosphate hydrolases"/>
    <property type="match status" value="1"/>
</dbReference>
<proteinExistence type="predicted"/>
<sequence length="484" mass="53041">MAEDFLAKLRERDRAPDDSAPYQPQNIDPARSKPYAAAALKDECAQVAAVPIGAGRNDQLNRSAFKMGTLVAAGAIDEATVVEHLGAADGGLHYKATRDTIRSGIRAGMQSPRTIPERTELAPFESNDPLDPGYVEPVSTTGGETWGLPDGAPGVESTSAEELAELVRKHLPLIDWRELWQDETSEEWIIEPLLAARRQVAIYSAPKVGKSLLLLELAQSIARGVKVLGVQPDRPYRVLYVDFENDPRGDVRTRLQNMQVGPDDLDNLCYLSFPTLAALDSERGSTELLAAVKTYACEVVVIDTVSRAVQGDENENDTWLAFYRHTGLKLKQAGVAMIRLDHSGKDDSKGQRGGSAKSGDVDAVWKYARLTNASVDEPDEKFRLSNEATRMPIAAGDKLLTLIRRSNPLRHEVQPAGVRDSILDQTVAWLDENDVPLEYGVQRDGFLKRVKDAVGDGVSRAILLDAQKRRRQLAGVVTLEGDDE</sequence>
<organism evidence="2">
    <name type="scientific">uncultured organism</name>
    <dbReference type="NCBI Taxonomy" id="155900"/>
    <lineage>
        <taxon>unclassified sequences</taxon>
        <taxon>environmental samples</taxon>
    </lineage>
</organism>
<dbReference type="Gene3D" id="3.40.50.300">
    <property type="entry name" value="P-loop containing nucleotide triphosphate hydrolases"/>
    <property type="match status" value="1"/>
</dbReference>
<reference evidence="2" key="1">
    <citation type="submission" date="2020-09" db="EMBL/GenBank/DDBJ databases">
        <title>A new high-throughput screening method to detect antimicrobial volatiles from metagenomic clone libraries.</title>
        <authorList>
            <person name="Stocker F."/>
            <person name="Obermeier M."/>
            <person name="Resch K."/>
            <person name="Berg G."/>
            <person name="Mueller Bogota C.A."/>
        </authorList>
    </citation>
    <scope>NUCLEOTIDE SEQUENCE</scope>
</reference>
<feature type="region of interest" description="Disordered" evidence="1">
    <location>
        <begin position="1"/>
        <end position="30"/>
    </location>
</feature>
<protein>
    <recommendedName>
        <fullName evidence="3">AAA+ ATPase domain-containing protein</fullName>
    </recommendedName>
</protein>
<dbReference type="AlphaFoldDB" id="A0A7L9QBS2"/>
<evidence type="ECO:0000256" key="1">
    <source>
        <dbReference type="SAM" id="MobiDB-lite"/>
    </source>
</evidence>
<name>A0A7L9QBS2_9ZZZZ</name>
<feature type="compositionally biased region" description="Basic and acidic residues" evidence="1">
    <location>
        <begin position="1"/>
        <end position="17"/>
    </location>
</feature>
<evidence type="ECO:0000313" key="2">
    <source>
        <dbReference type="EMBL" id="QOL00343.1"/>
    </source>
</evidence>